<dbReference type="InterPro" id="IPR020613">
    <property type="entry name" value="Thiolase_CS"/>
</dbReference>
<dbReference type="CDD" id="cd00751">
    <property type="entry name" value="thiolase"/>
    <property type="match status" value="1"/>
</dbReference>
<dbReference type="GO" id="GO:0016747">
    <property type="term" value="F:acyltransferase activity, transferring groups other than amino-acyl groups"/>
    <property type="evidence" value="ECO:0007669"/>
    <property type="project" value="InterPro"/>
</dbReference>
<feature type="non-terminal residue" evidence="6">
    <location>
        <position position="295"/>
    </location>
</feature>
<proteinExistence type="inferred from homology"/>
<dbReference type="PROSITE" id="PS00737">
    <property type="entry name" value="THIOLASE_2"/>
    <property type="match status" value="1"/>
</dbReference>
<dbReference type="AlphaFoldDB" id="X1BTU8"/>
<comment type="caution">
    <text evidence="6">The sequence shown here is derived from an EMBL/GenBank/DDBJ whole genome shotgun (WGS) entry which is preliminary data.</text>
</comment>
<dbReference type="Pfam" id="PF00108">
    <property type="entry name" value="Thiolase_N"/>
    <property type="match status" value="1"/>
</dbReference>
<dbReference type="Gene3D" id="3.40.47.10">
    <property type="match status" value="2"/>
</dbReference>
<dbReference type="InterPro" id="IPR016039">
    <property type="entry name" value="Thiolase-like"/>
</dbReference>
<evidence type="ECO:0000256" key="2">
    <source>
        <dbReference type="ARBA" id="ARBA00022679"/>
    </source>
</evidence>
<comment type="similarity">
    <text evidence="1">Belongs to the thiolase-like superfamily. Thiolase family.</text>
</comment>
<dbReference type="InterPro" id="IPR020615">
    <property type="entry name" value="Thiolase_acyl_enz_int_AS"/>
</dbReference>
<feature type="domain" description="Thiolase C-terminal" evidence="5">
    <location>
        <begin position="200"/>
        <end position="295"/>
    </location>
</feature>
<evidence type="ECO:0000259" key="5">
    <source>
        <dbReference type="Pfam" id="PF02803"/>
    </source>
</evidence>
<dbReference type="SUPFAM" id="SSF53901">
    <property type="entry name" value="Thiolase-like"/>
    <property type="match status" value="2"/>
</dbReference>
<dbReference type="Pfam" id="PF02803">
    <property type="entry name" value="Thiolase_C"/>
    <property type="match status" value="1"/>
</dbReference>
<gene>
    <name evidence="6" type="ORF">S01H4_36179</name>
</gene>
<reference evidence="6" key="1">
    <citation type="journal article" date="2014" name="Front. Microbiol.">
        <title>High frequency of phylogenetically diverse reductive dehalogenase-homologous genes in deep subseafloor sedimentary metagenomes.</title>
        <authorList>
            <person name="Kawai M."/>
            <person name="Futagami T."/>
            <person name="Toyoda A."/>
            <person name="Takaki Y."/>
            <person name="Nishi S."/>
            <person name="Hori S."/>
            <person name="Arai W."/>
            <person name="Tsubouchi T."/>
            <person name="Morono Y."/>
            <person name="Uchiyama I."/>
            <person name="Ito T."/>
            <person name="Fujiyama A."/>
            <person name="Inagaki F."/>
            <person name="Takami H."/>
        </authorList>
    </citation>
    <scope>NUCLEOTIDE SEQUENCE</scope>
    <source>
        <strain evidence="6">Expedition CK06-06</strain>
    </source>
</reference>
<dbReference type="PROSITE" id="PS00098">
    <property type="entry name" value="THIOLASE_1"/>
    <property type="match status" value="1"/>
</dbReference>
<keyword evidence="3" id="KW-0012">Acyltransferase</keyword>
<dbReference type="PANTHER" id="PTHR18919:SF107">
    <property type="entry name" value="ACETYL-COA ACETYLTRANSFERASE, CYTOSOLIC"/>
    <property type="match status" value="1"/>
</dbReference>
<name>X1BTU8_9ZZZZ</name>
<dbReference type="InterPro" id="IPR002155">
    <property type="entry name" value="Thiolase"/>
</dbReference>
<evidence type="ECO:0000259" key="4">
    <source>
        <dbReference type="Pfam" id="PF00108"/>
    </source>
</evidence>
<protein>
    <recommendedName>
        <fullName evidence="7">Thiolase N-terminal domain-containing protein</fullName>
    </recommendedName>
</protein>
<keyword evidence="2" id="KW-0808">Transferase</keyword>
<dbReference type="NCBIfam" id="TIGR01930">
    <property type="entry name" value="AcCoA-C-Actrans"/>
    <property type="match status" value="1"/>
</dbReference>
<evidence type="ECO:0000313" key="6">
    <source>
        <dbReference type="EMBL" id="GAG84582.1"/>
    </source>
</evidence>
<dbReference type="InterPro" id="IPR020617">
    <property type="entry name" value="Thiolase_C"/>
</dbReference>
<feature type="non-terminal residue" evidence="6">
    <location>
        <position position="1"/>
    </location>
</feature>
<evidence type="ECO:0000256" key="3">
    <source>
        <dbReference type="ARBA" id="ARBA00023315"/>
    </source>
</evidence>
<dbReference type="InterPro" id="IPR020616">
    <property type="entry name" value="Thiolase_N"/>
</dbReference>
<organism evidence="6">
    <name type="scientific">marine sediment metagenome</name>
    <dbReference type="NCBI Taxonomy" id="412755"/>
    <lineage>
        <taxon>unclassified sequences</taxon>
        <taxon>metagenomes</taxon>
        <taxon>ecological metagenomes</taxon>
    </lineage>
</organism>
<evidence type="ECO:0008006" key="7">
    <source>
        <dbReference type="Google" id="ProtNLM"/>
    </source>
</evidence>
<sequence>LKGGLPVAVPAVTVNKVCGSGLKAVMLASQAIRCGDATAIVAGGMENMSAAPHIAQGLRRGIKLGDVELVDAMVLDGLTCSFGSCHMGMHAEHVAETSNVTREEQDQFALQSQQRAAKAMQEGLFAEEIVPVTVKHRKGEQVIDADEGPRPETTIEGLSKLRAAFDRSGSVTAGNASILSDGAAAVVVADEATAASAPWKFKILACHTSGAEPKDLFVAPVTAVEGALKKANLTADDIDLFEINEAFASQMVACLKELKLDNDKVNILGGGISLGHPIGASGARVLVTLMYALRR</sequence>
<dbReference type="PANTHER" id="PTHR18919">
    <property type="entry name" value="ACETYL-COA C-ACYLTRANSFERASE"/>
    <property type="match status" value="1"/>
</dbReference>
<feature type="domain" description="Thiolase N-terminal" evidence="4">
    <location>
        <begin position="2"/>
        <end position="191"/>
    </location>
</feature>
<evidence type="ECO:0000256" key="1">
    <source>
        <dbReference type="ARBA" id="ARBA00010982"/>
    </source>
</evidence>
<accession>X1BTU8</accession>
<dbReference type="EMBL" id="BART01019313">
    <property type="protein sequence ID" value="GAG84582.1"/>
    <property type="molecule type" value="Genomic_DNA"/>
</dbReference>